<dbReference type="InterPro" id="IPR013087">
    <property type="entry name" value="Znf_C2H2_type"/>
</dbReference>
<feature type="region of interest" description="Disordered" evidence="2">
    <location>
        <begin position="1"/>
        <end position="22"/>
    </location>
</feature>
<dbReference type="PROSITE" id="PS50157">
    <property type="entry name" value="ZINC_FINGER_C2H2_2"/>
    <property type="match status" value="1"/>
</dbReference>
<dbReference type="RefSeq" id="XP_026675675.1">
    <property type="nucleotide sequence ID" value="XM_026819874.1"/>
</dbReference>
<dbReference type="STRING" id="121845.A0A3Q0IMY6"/>
<evidence type="ECO:0000313" key="5">
    <source>
        <dbReference type="RefSeq" id="XP_026675675.1"/>
    </source>
</evidence>
<dbReference type="Proteomes" id="UP000079169">
    <property type="component" value="Unplaced"/>
</dbReference>
<keyword evidence="1" id="KW-0863">Zinc-finger</keyword>
<evidence type="ECO:0000256" key="2">
    <source>
        <dbReference type="SAM" id="MobiDB-lite"/>
    </source>
</evidence>
<keyword evidence="1" id="KW-0862">Zinc</keyword>
<evidence type="ECO:0000256" key="1">
    <source>
        <dbReference type="PROSITE-ProRule" id="PRU00042"/>
    </source>
</evidence>
<sequence length="492" mass="56966">MEDNDVFTLPEYETSECGSPSNVQEVKTDVEDIDDTKPTTSALDDAADLNSSVILEANSTYCESVTSCSTGILTDTEHKRHNQRVINIDETSPEPSDEDEDEIFFGKENSQRAKRKRKNTEDEDEESPSESTDIILVAKGSGKKTRSAFKTHCHRLKKDQDLQLKLQMSFPLDTTQNAFHLDSKMQWKDCLAILEAQNCVFHLYFHAYHTALKCVGLNCAKRDSLKKCSFNPVRVNTFKTRETNRVCMWNNCRQSFVSMFAYEIHIDHHMEKFHTKANQYVKLPCEWKSKQPESFVSMFAYEIHIDHHMEKFHTKANQYVKLPCEWKNCNPRITAHRKAMMIRHLLKHTQLKQVACPTCGDMFKTRSAFKTHCHRLKKDQDLYVCHVCSNVYCTSTALSKHLKKIHSLTFPAGTDRFRYRKDKEGNYRLQTVRYESIENEEERSRPDTPVSDTSSGKIPRFNLKILQDSTHNGVEVVLEPVKMEGEEILPDQ</sequence>
<dbReference type="Gene3D" id="3.30.160.60">
    <property type="entry name" value="Classic Zinc Finger"/>
    <property type="match status" value="1"/>
</dbReference>
<keyword evidence="4" id="KW-1185">Reference proteome</keyword>
<accession>A0A3Q0IMY6</accession>
<dbReference type="SUPFAM" id="SSF57667">
    <property type="entry name" value="beta-beta-alpha zinc fingers"/>
    <property type="match status" value="1"/>
</dbReference>
<protein>
    <submittedName>
        <fullName evidence="5">Histone H4 transcription factor-like</fullName>
    </submittedName>
</protein>
<feature type="region of interest" description="Disordered" evidence="2">
    <location>
        <begin position="83"/>
        <end position="132"/>
    </location>
</feature>
<dbReference type="SMART" id="SM00355">
    <property type="entry name" value="ZnF_C2H2"/>
    <property type="match status" value="4"/>
</dbReference>
<evidence type="ECO:0000259" key="3">
    <source>
        <dbReference type="PROSITE" id="PS50157"/>
    </source>
</evidence>
<dbReference type="GO" id="GO:0008270">
    <property type="term" value="F:zinc ion binding"/>
    <property type="evidence" value="ECO:0007669"/>
    <property type="project" value="UniProtKB-KW"/>
</dbReference>
<dbReference type="InterPro" id="IPR036236">
    <property type="entry name" value="Znf_C2H2_sf"/>
</dbReference>
<dbReference type="AlphaFoldDB" id="A0A3Q0IMY6"/>
<proteinExistence type="predicted"/>
<dbReference type="PROSITE" id="PS00028">
    <property type="entry name" value="ZINC_FINGER_C2H2_1"/>
    <property type="match status" value="1"/>
</dbReference>
<evidence type="ECO:0000313" key="4">
    <source>
        <dbReference type="Proteomes" id="UP000079169"/>
    </source>
</evidence>
<dbReference type="GeneID" id="103524573"/>
<reference evidence="5" key="1">
    <citation type="submission" date="2025-08" db="UniProtKB">
        <authorList>
            <consortium name="RefSeq"/>
        </authorList>
    </citation>
    <scope>IDENTIFICATION</scope>
</reference>
<feature type="compositionally biased region" description="Acidic residues" evidence="2">
    <location>
        <begin position="91"/>
        <end position="103"/>
    </location>
</feature>
<keyword evidence="1" id="KW-0479">Metal-binding</keyword>
<organism evidence="4 5">
    <name type="scientific">Diaphorina citri</name>
    <name type="common">Asian citrus psyllid</name>
    <dbReference type="NCBI Taxonomy" id="121845"/>
    <lineage>
        <taxon>Eukaryota</taxon>
        <taxon>Metazoa</taxon>
        <taxon>Ecdysozoa</taxon>
        <taxon>Arthropoda</taxon>
        <taxon>Hexapoda</taxon>
        <taxon>Insecta</taxon>
        <taxon>Pterygota</taxon>
        <taxon>Neoptera</taxon>
        <taxon>Paraneoptera</taxon>
        <taxon>Hemiptera</taxon>
        <taxon>Sternorrhyncha</taxon>
        <taxon>Psylloidea</taxon>
        <taxon>Psyllidae</taxon>
        <taxon>Diaphorininae</taxon>
        <taxon>Diaphorina</taxon>
    </lineage>
</organism>
<dbReference type="PaxDb" id="121845-A0A3Q0IMY6"/>
<feature type="domain" description="C2H2-type" evidence="3">
    <location>
        <begin position="383"/>
        <end position="411"/>
    </location>
</feature>
<dbReference type="KEGG" id="dci:103524573"/>
<name>A0A3Q0IMY6_DIACI</name>
<gene>
    <name evidence="5" type="primary">LOC103524573</name>
</gene>